<sequence length="88" mass="9532">MPTLNLSFNIPDAAVARLQELLAEMNAGRVDAGDAPWANVNDMAEDILKNRLRLLVNEAERAEVNQAKQALRGATPAQIDAIKAILNP</sequence>
<gene>
    <name evidence="1" type="ORF">LCGC14_2708320</name>
</gene>
<organism evidence="1">
    <name type="scientific">marine sediment metagenome</name>
    <dbReference type="NCBI Taxonomy" id="412755"/>
    <lineage>
        <taxon>unclassified sequences</taxon>
        <taxon>metagenomes</taxon>
        <taxon>ecological metagenomes</taxon>
    </lineage>
</organism>
<comment type="caution">
    <text evidence="1">The sequence shown here is derived from an EMBL/GenBank/DDBJ whole genome shotgun (WGS) entry which is preliminary data.</text>
</comment>
<accession>A0A0F9BMU1</accession>
<protein>
    <submittedName>
        <fullName evidence="1">Uncharacterized protein</fullName>
    </submittedName>
</protein>
<dbReference type="EMBL" id="LAZR01048450">
    <property type="protein sequence ID" value="KKK91899.1"/>
    <property type="molecule type" value="Genomic_DNA"/>
</dbReference>
<dbReference type="AlphaFoldDB" id="A0A0F9BMU1"/>
<reference evidence="1" key="1">
    <citation type="journal article" date="2015" name="Nature">
        <title>Complex archaea that bridge the gap between prokaryotes and eukaryotes.</title>
        <authorList>
            <person name="Spang A."/>
            <person name="Saw J.H."/>
            <person name="Jorgensen S.L."/>
            <person name="Zaremba-Niedzwiedzka K."/>
            <person name="Martijn J."/>
            <person name="Lind A.E."/>
            <person name="van Eijk R."/>
            <person name="Schleper C."/>
            <person name="Guy L."/>
            <person name="Ettema T.J."/>
        </authorList>
    </citation>
    <scope>NUCLEOTIDE SEQUENCE</scope>
</reference>
<evidence type="ECO:0000313" key="1">
    <source>
        <dbReference type="EMBL" id="KKK91899.1"/>
    </source>
</evidence>
<name>A0A0F9BMU1_9ZZZZ</name>
<proteinExistence type="predicted"/>